<dbReference type="NCBIfam" id="NF006089">
    <property type="entry name" value="PRK08241.1"/>
    <property type="match status" value="1"/>
</dbReference>
<evidence type="ECO:0000256" key="1">
    <source>
        <dbReference type="ARBA" id="ARBA00010641"/>
    </source>
</evidence>
<dbReference type="InterPro" id="IPR032710">
    <property type="entry name" value="NTF2-like_dom_sf"/>
</dbReference>
<dbReference type="AlphaFoldDB" id="A0A1G7QR85"/>
<evidence type="ECO:0000256" key="2">
    <source>
        <dbReference type="ARBA" id="ARBA00011344"/>
    </source>
</evidence>
<dbReference type="NCBIfam" id="TIGR02960">
    <property type="entry name" value="SigX5"/>
    <property type="match status" value="1"/>
</dbReference>
<feature type="domain" description="RNA polymerase sigma factor 70 region 4 type 2" evidence="8">
    <location>
        <begin position="151"/>
        <end position="201"/>
    </location>
</feature>
<dbReference type="SUPFAM" id="SSF88659">
    <property type="entry name" value="Sigma3 and sigma4 domains of RNA polymerase sigma factors"/>
    <property type="match status" value="1"/>
</dbReference>
<dbReference type="NCBIfam" id="TIGR02937">
    <property type="entry name" value="sigma70-ECF"/>
    <property type="match status" value="1"/>
</dbReference>
<dbReference type="InterPro" id="IPR013324">
    <property type="entry name" value="RNA_pol_sigma_r3/r4-like"/>
</dbReference>
<evidence type="ECO:0000313" key="10">
    <source>
        <dbReference type="Proteomes" id="UP000198923"/>
    </source>
</evidence>
<comment type="similarity">
    <text evidence="1">Belongs to the sigma-70 factor family. ECF subfamily.</text>
</comment>
<evidence type="ECO:0000256" key="5">
    <source>
        <dbReference type="ARBA" id="ARBA00023163"/>
    </source>
</evidence>
<keyword evidence="10" id="KW-1185">Reference proteome</keyword>
<dbReference type="SUPFAM" id="SSF88946">
    <property type="entry name" value="Sigma2 domain of RNA polymerase sigma factors"/>
    <property type="match status" value="1"/>
</dbReference>
<dbReference type="EMBL" id="FNCN01000001">
    <property type="protein sequence ID" value="SDG00993.1"/>
    <property type="molecule type" value="Genomic_DNA"/>
</dbReference>
<dbReference type="GO" id="GO:0003677">
    <property type="term" value="F:DNA binding"/>
    <property type="evidence" value="ECO:0007669"/>
    <property type="project" value="InterPro"/>
</dbReference>
<dbReference type="InterPro" id="IPR014284">
    <property type="entry name" value="RNA_pol_sigma-70_dom"/>
</dbReference>
<dbReference type="GO" id="GO:0016987">
    <property type="term" value="F:sigma factor activity"/>
    <property type="evidence" value="ECO:0007669"/>
    <property type="project" value="UniProtKB-KW"/>
</dbReference>
<dbReference type="STRING" id="504805.SAMN05421505_10190"/>
<keyword evidence="4" id="KW-0731">Sigma factor</keyword>
<comment type="subunit">
    <text evidence="2">Interacts transiently with the RNA polymerase catalytic core formed by RpoA, RpoB, RpoC and RpoZ (2 alpha, 1 beta, 1 beta' and 1 omega subunit) to form the RNA polymerase holoenzyme that can initiate transcription.</text>
</comment>
<proteinExistence type="inferred from homology"/>
<evidence type="ECO:0000256" key="6">
    <source>
        <dbReference type="SAM" id="MobiDB-lite"/>
    </source>
</evidence>
<feature type="region of interest" description="Disordered" evidence="6">
    <location>
        <begin position="1"/>
        <end position="23"/>
    </location>
</feature>
<dbReference type="InterPro" id="IPR013249">
    <property type="entry name" value="RNA_pol_sigma70_r4_t2"/>
</dbReference>
<dbReference type="InterPro" id="IPR039425">
    <property type="entry name" value="RNA_pol_sigma-70-like"/>
</dbReference>
<dbReference type="InterPro" id="IPR014305">
    <property type="entry name" value="RNA_pol_sigma-G_actinobac"/>
</dbReference>
<keyword evidence="5" id="KW-0804">Transcription</keyword>
<feature type="domain" description="RNA polymerase sigma-70 region 2" evidence="7">
    <location>
        <begin position="39"/>
        <end position="104"/>
    </location>
</feature>
<evidence type="ECO:0000256" key="4">
    <source>
        <dbReference type="ARBA" id="ARBA00023082"/>
    </source>
</evidence>
<dbReference type="PANTHER" id="PTHR43133">
    <property type="entry name" value="RNA POLYMERASE ECF-TYPE SIGMA FACTO"/>
    <property type="match status" value="1"/>
</dbReference>
<protein>
    <submittedName>
        <fullName evidence="9">RNA polymerase sigma-70 factor, ECF subfamily</fullName>
    </submittedName>
</protein>
<dbReference type="Pfam" id="PF04542">
    <property type="entry name" value="Sigma70_r2"/>
    <property type="match status" value="1"/>
</dbReference>
<name>A0A1G7QR85_9ACTN</name>
<dbReference type="InterPro" id="IPR013325">
    <property type="entry name" value="RNA_pol_sigma_r2"/>
</dbReference>
<dbReference type="Gene3D" id="1.10.1740.10">
    <property type="match status" value="1"/>
</dbReference>
<dbReference type="Gene3D" id="3.10.450.50">
    <property type="match status" value="1"/>
</dbReference>
<dbReference type="InterPro" id="IPR007627">
    <property type="entry name" value="RNA_pol_sigma70_r2"/>
</dbReference>
<dbReference type="PANTHER" id="PTHR43133:SF65">
    <property type="entry name" value="ECF RNA POLYMERASE SIGMA FACTOR SIGG"/>
    <property type="match status" value="1"/>
</dbReference>
<evidence type="ECO:0000259" key="8">
    <source>
        <dbReference type="Pfam" id="PF08281"/>
    </source>
</evidence>
<dbReference type="Pfam" id="PF08281">
    <property type="entry name" value="Sigma70_r4_2"/>
    <property type="match status" value="1"/>
</dbReference>
<evidence type="ECO:0000259" key="7">
    <source>
        <dbReference type="Pfam" id="PF04542"/>
    </source>
</evidence>
<evidence type="ECO:0000313" key="9">
    <source>
        <dbReference type="EMBL" id="SDG00993.1"/>
    </source>
</evidence>
<dbReference type="GO" id="GO:0006352">
    <property type="term" value="P:DNA-templated transcription initiation"/>
    <property type="evidence" value="ECO:0007669"/>
    <property type="project" value="InterPro"/>
</dbReference>
<reference evidence="9 10" key="1">
    <citation type="submission" date="2016-10" db="EMBL/GenBank/DDBJ databases">
        <authorList>
            <person name="de Groot N.N."/>
        </authorList>
    </citation>
    <scope>NUCLEOTIDE SEQUENCE [LARGE SCALE GENOMIC DNA]</scope>
    <source>
        <strain evidence="9 10">CPCC 201354</strain>
    </source>
</reference>
<keyword evidence="3" id="KW-0805">Transcription regulation</keyword>
<dbReference type="OrthoDB" id="3500555at2"/>
<gene>
    <name evidence="9" type="ORF">SAMN05421505_10190</name>
</gene>
<dbReference type="InterPro" id="IPR036388">
    <property type="entry name" value="WH-like_DNA-bd_sf"/>
</dbReference>
<sequence>MAQAVVASNVDPDEGSASDTDLTAARAGDEAAFTRLMAPLHRELLAHCYRMLGSFHDAEDAVQETFVRAWKGLARFEGRSTLRSWLYTVATRACLDTVKARKRRALPMDLGPAADHTVLDSAPLADADWLTPYPDSQPEERSERRDTMELAFIAALQHLPGNQRAALLLFDVLDFSAAEIAEVMETSSTSVNSALARARRTIAATVPSLSSRNDAFAVSGDEARTIAIRFATALEEGDIDTFVSLLTQDVTWTMPPLPHWYSGIGRVADFALTVPMTLCPSWRHRIVWANRQPSVAFYLGQDESSVHEAWSITVLGLREDRISMITSFLGPDHFGAFGLPLSTP</sequence>
<accession>A0A1G7QR85</accession>
<dbReference type="RefSeq" id="WP_093167064.1">
    <property type="nucleotide sequence ID" value="NZ_FNCN01000001.1"/>
</dbReference>
<dbReference type="Proteomes" id="UP000198923">
    <property type="component" value="Unassembled WGS sequence"/>
</dbReference>
<dbReference type="SUPFAM" id="SSF54427">
    <property type="entry name" value="NTF2-like"/>
    <property type="match status" value="1"/>
</dbReference>
<dbReference type="Gene3D" id="1.10.10.10">
    <property type="entry name" value="Winged helix-like DNA-binding domain superfamily/Winged helix DNA-binding domain"/>
    <property type="match status" value="1"/>
</dbReference>
<evidence type="ECO:0000256" key="3">
    <source>
        <dbReference type="ARBA" id="ARBA00023015"/>
    </source>
</evidence>
<organism evidence="9 10">
    <name type="scientific">Sinosporangium album</name>
    <dbReference type="NCBI Taxonomy" id="504805"/>
    <lineage>
        <taxon>Bacteria</taxon>
        <taxon>Bacillati</taxon>
        <taxon>Actinomycetota</taxon>
        <taxon>Actinomycetes</taxon>
        <taxon>Streptosporangiales</taxon>
        <taxon>Streptosporangiaceae</taxon>
        <taxon>Sinosporangium</taxon>
    </lineage>
</organism>